<dbReference type="EMBL" id="JBBJBU010000014">
    <property type="protein sequence ID" value="KAK7202942.1"/>
    <property type="molecule type" value="Genomic_DNA"/>
</dbReference>
<dbReference type="InterPro" id="IPR038084">
    <property type="entry name" value="PduO/GlcC-like_sf"/>
</dbReference>
<evidence type="ECO:0000313" key="2">
    <source>
        <dbReference type="EMBL" id="KAK7202942.1"/>
    </source>
</evidence>
<gene>
    <name evidence="2" type="ORF">BZA70DRAFT_269552</name>
</gene>
<comment type="caution">
    <text evidence="2">The sequence shown here is derived from an EMBL/GenBank/DDBJ whole genome shotgun (WGS) entry which is preliminary data.</text>
</comment>
<reference evidence="2 3" key="1">
    <citation type="submission" date="2024-03" db="EMBL/GenBank/DDBJ databases">
        <title>Genome-scale model development and genomic sequencing of the oleaginous clade Lipomyces.</title>
        <authorList>
            <consortium name="Lawrence Berkeley National Laboratory"/>
            <person name="Czajka J.J."/>
            <person name="Han Y."/>
            <person name="Kim J."/>
            <person name="Mondo S.J."/>
            <person name="Hofstad B.A."/>
            <person name="Robles A."/>
            <person name="Haridas S."/>
            <person name="Riley R."/>
            <person name="LaButti K."/>
            <person name="Pangilinan J."/>
            <person name="Andreopoulos W."/>
            <person name="Lipzen A."/>
            <person name="Yan J."/>
            <person name="Wang M."/>
            <person name="Ng V."/>
            <person name="Grigoriev I.V."/>
            <person name="Spatafora J.W."/>
            <person name="Magnuson J.K."/>
            <person name="Baker S.E."/>
            <person name="Pomraning K.R."/>
        </authorList>
    </citation>
    <scope>NUCLEOTIDE SEQUENCE [LARGE SCALE GENOMIC DNA]</scope>
    <source>
        <strain evidence="2 3">Phaff 52-87</strain>
    </source>
</reference>
<organism evidence="2 3">
    <name type="scientific">Myxozyma melibiosi</name>
    <dbReference type="NCBI Taxonomy" id="54550"/>
    <lineage>
        <taxon>Eukaryota</taxon>
        <taxon>Fungi</taxon>
        <taxon>Dikarya</taxon>
        <taxon>Ascomycota</taxon>
        <taxon>Saccharomycotina</taxon>
        <taxon>Lipomycetes</taxon>
        <taxon>Lipomycetales</taxon>
        <taxon>Lipomycetaceae</taxon>
        <taxon>Myxozyma</taxon>
    </lineage>
</organism>
<name>A0ABR1EZ96_9ASCO</name>
<dbReference type="GeneID" id="90036732"/>
<sequence length="271" mass="30831">MSTFVKDFDALLNDFIDCLGYLYFLRYRHPSDYEVLFSAWRRVDEIFNIVREQESSIRVPDLDSKAAMKLARTILSLSPKALKPDDPKACPVAVAIYVDGNLLLYIAQDGCDTFLRDETYPEDISQLELIQEMAGAVKKARHSSLLMNILDMDRGLPWRRSDFPDVEPYEPTFESTREAFIAEYNGEEYRGRGFPLFLEGSDHPCGAICVSGLEDSQNHDLVVRGIKKYLRKIDRKGSSKRKRGHSGNRGGPSGDRKDSESESEMVKKETV</sequence>
<dbReference type="RefSeq" id="XP_064765975.1">
    <property type="nucleotide sequence ID" value="XM_064911220.1"/>
</dbReference>
<evidence type="ECO:0000313" key="3">
    <source>
        <dbReference type="Proteomes" id="UP001498771"/>
    </source>
</evidence>
<feature type="compositionally biased region" description="Basic and acidic residues" evidence="1">
    <location>
        <begin position="254"/>
        <end position="271"/>
    </location>
</feature>
<evidence type="ECO:0000256" key="1">
    <source>
        <dbReference type="SAM" id="MobiDB-lite"/>
    </source>
</evidence>
<dbReference type="SUPFAM" id="SSF143744">
    <property type="entry name" value="GlcG-like"/>
    <property type="match status" value="1"/>
</dbReference>
<protein>
    <submittedName>
        <fullName evidence="2">Uncharacterized protein</fullName>
    </submittedName>
</protein>
<accession>A0ABR1EZ96</accession>
<dbReference type="Proteomes" id="UP001498771">
    <property type="component" value="Unassembled WGS sequence"/>
</dbReference>
<feature type="region of interest" description="Disordered" evidence="1">
    <location>
        <begin position="233"/>
        <end position="271"/>
    </location>
</feature>
<dbReference type="Gene3D" id="3.30.450.150">
    <property type="entry name" value="Haem-degrading domain"/>
    <property type="match status" value="1"/>
</dbReference>
<proteinExistence type="predicted"/>
<keyword evidence="3" id="KW-1185">Reference proteome</keyword>